<dbReference type="AlphaFoldDB" id="D2R705"/>
<feature type="transmembrane region" description="Helical" evidence="1">
    <location>
        <begin position="103"/>
        <end position="126"/>
    </location>
</feature>
<accession>D2R705</accession>
<dbReference type="EMBL" id="CP001848">
    <property type="protein sequence ID" value="ADB19208.1"/>
    <property type="molecule type" value="Genomic_DNA"/>
</dbReference>
<feature type="transmembrane region" description="Helical" evidence="1">
    <location>
        <begin position="6"/>
        <end position="29"/>
    </location>
</feature>
<keyword evidence="3" id="KW-1185">Reference proteome</keyword>
<proteinExistence type="predicted"/>
<evidence type="ECO:0000313" key="3">
    <source>
        <dbReference type="Proteomes" id="UP000001887"/>
    </source>
</evidence>
<protein>
    <submittedName>
        <fullName evidence="2">Uncharacterized protein</fullName>
    </submittedName>
</protein>
<evidence type="ECO:0000313" key="2">
    <source>
        <dbReference type="EMBL" id="ADB19208.1"/>
    </source>
</evidence>
<dbReference type="KEGG" id="psl:Psta_4566"/>
<keyword evidence="1" id="KW-1133">Transmembrane helix</keyword>
<name>D2R705_PIRSD</name>
<dbReference type="eggNOG" id="ENOG50349F2">
    <property type="taxonomic scope" value="Bacteria"/>
</dbReference>
<evidence type="ECO:0000256" key="1">
    <source>
        <dbReference type="SAM" id="Phobius"/>
    </source>
</evidence>
<dbReference type="STRING" id="530564.Psta_4566"/>
<keyword evidence="1" id="KW-0812">Transmembrane</keyword>
<keyword evidence="1" id="KW-0472">Membrane</keyword>
<feature type="transmembrane region" description="Helical" evidence="1">
    <location>
        <begin position="69"/>
        <end position="91"/>
    </location>
</feature>
<feature type="transmembrane region" description="Helical" evidence="1">
    <location>
        <begin position="41"/>
        <end position="63"/>
    </location>
</feature>
<reference evidence="2 3" key="1">
    <citation type="journal article" date="2009" name="Stand. Genomic Sci.">
        <title>Complete genome sequence of Pirellula staleyi type strain (ATCC 27377).</title>
        <authorList>
            <person name="Clum A."/>
            <person name="Tindall B.J."/>
            <person name="Sikorski J."/>
            <person name="Ivanova N."/>
            <person name="Mavrommatis K."/>
            <person name="Lucas S."/>
            <person name="Glavina del Rio T."/>
            <person name="Nolan M."/>
            <person name="Chen F."/>
            <person name="Tice H."/>
            <person name="Pitluck S."/>
            <person name="Cheng J.F."/>
            <person name="Chertkov O."/>
            <person name="Brettin T."/>
            <person name="Han C."/>
            <person name="Detter J.C."/>
            <person name="Kuske C."/>
            <person name="Bruce D."/>
            <person name="Goodwin L."/>
            <person name="Ovchinikova G."/>
            <person name="Pati A."/>
            <person name="Mikhailova N."/>
            <person name="Chen A."/>
            <person name="Palaniappan K."/>
            <person name="Land M."/>
            <person name="Hauser L."/>
            <person name="Chang Y.J."/>
            <person name="Jeffries C.D."/>
            <person name="Chain P."/>
            <person name="Rohde M."/>
            <person name="Goker M."/>
            <person name="Bristow J."/>
            <person name="Eisen J.A."/>
            <person name="Markowitz V."/>
            <person name="Hugenholtz P."/>
            <person name="Kyrpides N.C."/>
            <person name="Klenk H.P."/>
            <person name="Lapidus A."/>
        </authorList>
    </citation>
    <scope>NUCLEOTIDE SEQUENCE [LARGE SCALE GENOMIC DNA]</scope>
    <source>
        <strain evidence="3">ATCC 27377 / DSM 6068 / ICPB 4128</strain>
    </source>
</reference>
<dbReference type="HOGENOM" id="CLU_1946791_0_0_0"/>
<dbReference type="OrthoDB" id="283595at2"/>
<dbReference type="Proteomes" id="UP000001887">
    <property type="component" value="Chromosome"/>
</dbReference>
<sequence>MAPTNAELWSFLVGGYFLTVLIETPILFFGLSRRHSAFTKLLAGFWLTACTYPMVILVLPNLLWRPFGYWPYIAIAETFAPLAECLLFHFFASRIASDQRTTFQDSLAITGANLTSFLLGLALAALGQS</sequence>
<organism evidence="2 3">
    <name type="scientific">Pirellula staleyi (strain ATCC 27377 / DSM 6068 / ICPB 4128)</name>
    <name type="common">Pirella staleyi</name>
    <dbReference type="NCBI Taxonomy" id="530564"/>
    <lineage>
        <taxon>Bacteria</taxon>
        <taxon>Pseudomonadati</taxon>
        <taxon>Planctomycetota</taxon>
        <taxon>Planctomycetia</taxon>
        <taxon>Pirellulales</taxon>
        <taxon>Pirellulaceae</taxon>
        <taxon>Pirellula</taxon>
    </lineage>
</organism>
<gene>
    <name evidence="2" type="ordered locus">Psta_4566</name>
</gene>